<reference evidence="2" key="1">
    <citation type="submission" date="2020-10" db="EMBL/GenBank/DDBJ databases">
        <authorList>
            <person name="Gilroy R."/>
        </authorList>
    </citation>
    <scope>NUCLEOTIDE SEQUENCE</scope>
    <source>
        <strain evidence="2">CHK178-757</strain>
    </source>
</reference>
<keyword evidence="1" id="KW-1133">Transmembrane helix</keyword>
<reference evidence="2" key="2">
    <citation type="journal article" date="2021" name="PeerJ">
        <title>Extensive microbial diversity within the chicken gut microbiome revealed by metagenomics and culture.</title>
        <authorList>
            <person name="Gilroy R."/>
            <person name="Ravi A."/>
            <person name="Getino M."/>
            <person name="Pursley I."/>
            <person name="Horton D.L."/>
            <person name="Alikhan N.F."/>
            <person name="Baker D."/>
            <person name="Gharbi K."/>
            <person name="Hall N."/>
            <person name="Watson M."/>
            <person name="Adriaenssens E.M."/>
            <person name="Foster-Nyarko E."/>
            <person name="Jarju S."/>
            <person name="Secka A."/>
            <person name="Antonio M."/>
            <person name="Oren A."/>
            <person name="Chaudhuri R.R."/>
            <person name="La Ragione R."/>
            <person name="Hildebrand F."/>
            <person name="Pallen M.J."/>
        </authorList>
    </citation>
    <scope>NUCLEOTIDE SEQUENCE</scope>
    <source>
        <strain evidence="2">CHK178-757</strain>
    </source>
</reference>
<dbReference type="EMBL" id="DVIT01000025">
    <property type="protein sequence ID" value="HIS47238.1"/>
    <property type="molecule type" value="Genomic_DNA"/>
</dbReference>
<gene>
    <name evidence="2" type="ORF">IAB46_06720</name>
</gene>
<name>A0A9D1F486_9FIRM</name>
<proteinExistence type="predicted"/>
<sequence length="227" mass="25809">MQIEDDDGTIARFDGETCLGGFYAYADAVHWIRHKGGATDEDRLKLIYKATEYGKNNHIKVLFFDNNDKVMFETELGLKTEVYGSKDFFALMTVIILSMLFSSLLIALLDVASAAFNAVINTAIALISVPFLLYGVAVWRFRVIAEGEMITVQPGFGKKYRFHTAEITRIIRKTQKDIGWDTVLKVTIYIKNKHVTLKRSMDGVDDMDAFLLRHVDPEKIITKKRKS</sequence>
<organism evidence="2 3">
    <name type="scientific">Candidatus Scybalocola faecigallinarum</name>
    <dbReference type="NCBI Taxonomy" id="2840941"/>
    <lineage>
        <taxon>Bacteria</taxon>
        <taxon>Bacillati</taxon>
        <taxon>Bacillota</taxon>
        <taxon>Clostridia</taxon>
        <taxon>Lachnospirales</taxon>
        <taxon>Lachnospiraceae</taxon>
        <taxon>Lachnospiraceae incertae sedis</taxon>
        <taxon>Candidatus Scybalocola (ex Gilroy et al. 2021)</taxon>
    </lineage>
</organism>
<dbReference type="Proteomes" id="UP000823927">
    <property type="component" value="Unassembled WGS sequence"/>
</dbReference>
<evidence type="ECO:0000256" key="1">
    <source>
        <dbReference type="SAM" id="Phobius"/>
    </source>
</evidence>
<accession>A0A9D1F486</accession>
<protein>
    <submittedName>
        <fullName evidence="2">Uncharacterized protein</fullName>
    </submittedName>
</protein>
<evidence type="ECO:0000313" key="3">
    <source>
        <dbReference type="Proteomes" id="UP000823927"/>
    </source>
</evidence>
<comment type="caution">
    <text evidence="2">The sequence shown here is derived from an EMBL/GenBank/DDBJ whole genome shotgun (WGS) entry which is preliminary data.</text>
</comment>
<feature type="transmembrane region" description="Helical" evidence="1">
    <location>
        <begin position="115"/>
        <end position="139"/>
    </location>
</feature>
<evidence type="ECO:0000313" key="2">
    <source>
        <dbReference type="EMBL" id="HIS47238.1"/>
    </source>
</evidence>
<feature type="transmembrane region" description="Helical" evidence="1">
    <location>
        <begin position="88"/>
        <end position="109"/>
    </location>
</feature>
<keyword evidence="1" id="KW-0812">Transmembrane</keyword>
<keyword evidence="1" id="KW-0472">Membrane</keyword>
<dbReference type="AlphaFoldDB" id="A0A9D1F486"/>